<evidence type="ECO:0000313" key="2">
    <source>
        <dbReference type="EMBL" id="SUU91289.1"/>
    </source>
</evidence>
<sequence length="132" mass="14385">MSNQTPRTLAWGLLATLSLAAGAASADELDGPKIKKLIAGETVRLDTPFGIALPLRYRTDGVVVGDVSGISAASMFAPKEEGRWWIEGNSLCQKWPSWYKGRQFCFKITSLGERRISWVRDDGAKGTARIGD</sequence>
<accession>A0A380WQQ7</accession>
<proteinExistence type="predicted"/>
<evidence type="ECO:0000313" key="3">
    <source>
        <dbReference type="Proteomes" id="UP000254701"/>
    </source>
</evidence>
<dbReference type="Proteomes" id="UP000254701">
    <property type="component" value="Unassembled WGS sequence"/>
</dbReference>
<gene>
    <name evidence="2" type="ORF">NCTC10684_04552</name>
</gene>
<reference evidence="2 3" key="1">
    <citation type="submission" date="2018-06" db="EMBL/GenBank/DDBJ databases">
        <authorList>
            <consortium name="Pathogen Informatics"/>
            <person name="Doyle S."/>
        </authorList>
    </citation>
    <scope>NUCLEOTIDE SEQUENCE [LARGE SCALE GENOMIC DNA]</scope>
    <source>
        <strain evidence="2 3">NCTC10684</strain>
    </source>
</reference>
<name>A0A380WQQ7_AMIAI</name>
<dbReference type="AlphaFoldDB" id="A0A380WQQ7"/>
<protein>
    <recommendedName>
        <fullName evidence="4">Secreted protein</fullName>
    </recommendedName>
</protein>
<dbReference type="EMBL" id="UFSM01000001">
    <property type="protein sequence ID" value="SUU91289.1"/>
    <property type="molecule type" value="Genomic_DNA"/>
</dbReference>
<dbReference type="RefSeq" id="WP_245432073.1">
    <property type="nucleotide sequence ID" value="NZ_BAAAVY010000037.1"/>
</dbReference>
<keyword evidence="1" id="KW-0732">Signal</keyword>
<feature type="signal peptide" evidence="1">
    <location>
        <begin position="1"/>
        <end position="26"/>
    </location>
</feature>
<organism evidence="2 3">
    <name type="scientific">Aminobacter aminovorans</name>
    <name type="common">Chelatobacter heintzii</name>
    <dbReference type="NCBI Taxonomy" id="83263"/>
    <lineage>
        <taxon>Bacteria</taxon>
        <taxon>Pseudomonadati</taxon>
        <taxon>Pseudomonadota</taxon>
        <taxon>Alphaproteobacteria</taxon>
        <taxon>Hyphomicrobiales</taxon>
        <taxon>Phyllobacteriaceae</taxon>
        <taxon>Aminobacter</taxon>
    </lineage>
</organism>
<evidence type="ECO:0008006" key="4">
    <source>
        <dbReference type="Google" id="ProtNLM"/>
    </source>
</evidence>
<evidence type="ECO:0000256" key="1">
    <source>
        <dbReference type="SAM" id="SignalP"/>
    </source>
</evidence>
<feature type="chain" id="PRO_5016763452" description="Secreted protein" evidence="1">
    <location>
        <begin position="27"/>
        <end position="132"/>
    </location>
</feature>